<dbReference type="SUPFAM" id="SSF46785">
    <property type="entry name" value="Winged helix' DNA-binding domain"/>
    <property type="match status" value="1"/>
</dbReference>
<evidence type="ECO:0000256" key="2">
    <source>
        <dbReference type="ARBA" id="ARBA00023125"/>
    </source>
</evidence>
<dbReference type="EMBL" id="CP033241">
    <property type="protein sequence ID" value="AZF84713.1"/>
    <property type="molecule type" value="Genomic_DNA"/>
</dbReference>
<dbReference type="EMBL" id="CP011056">
    <property type="protein sequence ID" value="AKA77278.1"/>
    <property type="molecule type" value="Genomic_DNA"/>
</dbReference>
<dbReference type="KEGG" id="ssoa:SULA_2445"/>
<evidence type="ECO:0000313" key="21">
    <source>
        <dbReference type="Proteomes" id="UP000273443"/>
    </source>
</evidence>
<evidence type="ECO:0000313" key="6">
    <source>
        <dbReference type="EMBL" id="AKA77278.1"/>
    </source>
</evidence>
<dbReference type="EMBL" id="CP033240">
    <property type="protein sequence ID" value="AZF82126.1"/>
    <property type="molecule type" value="Genomic_DNA"/>
</dbReference>
<dbReference type="PATRIC" id="fig|2287.6.peg.2593"/>
<dbReference type="CDD" id="cd07377">
    <property type="entry name" value="WHTH_GntR"/>
    <property type="match status" value="1"/>
</dbReference>
<evidence type="ECO:0000256" key="3">
    <source>
        <dbReference type="ARBA" id="ARBA00023163"/>
    </source>
</evidence>
<dbReference type="PANTHER" id="PTHR38445">
    <property type="entry name" value="HTH-TYPE TRANSCRIPTIONAL REPRESSOR YTRA"/>
    <property type="match status" value="1"/>
</dbReference>
<dbReference type="Proteomes" id="UP000278715">
    <property type="component" value="Chromosome"/>
</dbReference>
<dbReference type="EMBL" id="CP033237">
    <property type="protein sequence ID" value="AZF74292.1"/>
    <property type="molecule type" value="Genomic_DNA"/>
</dbReference>
<sequence>MTTITIRIDLNSKKQIYEQIADQIIELIAKGVLKPGDPLPSVREMAAMLGVNMLTVERTYKYLEGEGFVTVYKKRFVVKTDIRDEKWKEMIKEAIYRALAGGAKRDEILSFILTLLR</sequence>
<evidence type="ECO:0000313" key="16">
    <source>
        <dbReference type="Proteomes" id="UP000033085"/>
    </source>
</evidence>
<evidence type="ECO:0000313" key="24">
    <source>
        <dbReference type="Proteomes" id="UP000282269"/>
    </source>
</evidence>
<dbReference type="InterPro" id="IPR000524">
    <property type="entry name" value="Tscrpt_reg_HTH_GntR"/>
</dbReference>
<dbReference type="Proteomes" id="UP000033106">
    <property type="component" value="Chromosome"/>
</dbReference>
<dbReference type="EMBL" id="CP033238">
    <property type="protein sequence ID" value="AZF76915.1"/>
    <property type="molecule type" value="Genomic_DNA"/>
</dbReference>
<keyword evidence="1" id="KW-0805">Transcription regulation</keyword>
<dbReference type="Proteomes" id="UP000267993">
    <property type="component" value="Chromosome"/>
</dbReference>
<dbReference type="EMBL" id="CP033236">
    <property type="protein sequence ID" value="AZF71672.1"/>
    <property type="molecule type" value="Genomic_DNA"/>
</dbReference>
<dbReference type="GO" id="GO:0003677">
    <property type="term" value="F:DNA binding"/>
    <property type="evidence" value="ECO:0007669"/>
    <property type="project" value="UniProtKB-KW"/>
</dbReference>
<evidence type="ECO:0000256" key="1">
    <source>
        <dbReference type="ARBA" id="ARBA00023015"/>
    </source>
</evidence>
<dbReference type="RefSeq" id="WP_009990090.1">
    <property type="nucleotide sequence ID" value="NZ_CP011055.2"/>
</dbReference>
<evidence type="ECO:0000313" key="20">
    <source>
        <dbReference type="Proteomes" id="UP000273194"/>
    </source>
</evidence>
<dbReference type="PANTHER" id="PTHR38445:SF9">
    <property type="entry name" value="HTH-TYPE TRANSCRIPTIONAL REPRESSOR YTRA"/>
    <property type="match status" value="1"/>
</dbReference>
<reference evidence="15 16" key="1">
    <citation type="journal article" date="2015" name="Genome Announc.">
        <title>Complete Genome Sequence of Sulfolobus solfataricus Strain 98/2 and Evolved Derivatives.</title>
        <authorList>
            <person name="McCarthy S."/>
            <person name="Gradnigo J."/>
            <person name="Johnson T."/>
            <person name="Payne S."/>
            <person name="Lipzen A."/>
            <person name="Martin J."/>
            <person name="Schackwitz W."/>
            <person name="Moriyama E."/>
            <person name="Blum P."/>
        </authorList>
    </citation>
    <scope>NUCLEOTIDE SEQUENCE [LARGE SCALE GENOMIC DNA]</scope>
    <source>
        <strain evidence="15">98/2 SULC</strain>
        <strain evidence="5">SARC-B</strain>
        <strain evidence="6">SARC-C</strain>
        <strain evidence="7 17">SULA</strain>
        <strain evidence="16">SULB</strain>
    </source>
</reference>
<evidence type="ECO:0000313" key="19">
    <source>
        <dbReference type="Proteomes" id="UP000269431"/>
    </source>
</evidence>
<reference evidence="6" key="3">
    <citation type="submission" date="2018-10" db="EMBL/GenBank/DDBJ databases">
        <authorList>
            <person name="McCarthy S."/>
            <person name="Gradnigo J."/>
            <person name="Johnson T."/>
            <person name="Payne S."/>
            <person name="Lipzen A."/>
            <person name="Schackwitz W."/>
            <person name="Martin J."/>
            <person name="Moriyama E."/>
            <person name="Blum P."/>
        </authorList>
    </citation>
    <scope>NUCLEOTIDE SEQUENCE</scope>
    <source>
        <strain evidence="5">SARC-B</strain>
        <strain evidence="6">SARC-C</strain>
        <strain evidence="7">SULA</strain>
    </source>
</reference>
<dbReference type="Proteomes" id="UP000273194">
    <property type="component" value="Chromosome"/>
</dbReference>
<evidence type="ECO:0000313" key="13">
    <source>
        <dbReference type="EMBL" id="AZF82126.1"/>
    </source>
</evidence>
<dbReference type="EMBL" id="CP011057">
    <property type="protein sequence ID" value="AKA79970.1"/>
    <property type="molecule type" value="Genomic_DNA"/>
</dbReference>
<dbReference type="EMBL" id="CP011055">
    <property type="protein sequence ID" value="AKA74582.1"/>
    <property type="molecule type" value="Genomic_DNA"/>
</dbReference>
<protein>
    <submittedName>
        <fullName evidence="6">GntR family transcriptional regulator</fullName>
    </submittedName>
</protein>
<dbReference type="Proteomes" id="UP000033057">
    <property type="component" value="Chromosome"/>
</dbReference>
<evidence type="ECO:0000313" key="17">
    <source>
        <dbReference type="Proteomes" id="UP000033106"/>
    </source>
</evidence>
<keyword evidence="3" id="KW-0804">Transcription</keyword>
<evidence type="ECO:0000313" key="23">
    <source>
        <dbReference type="Proteomes" id="UP000278715"/>
    </source>
</evidence>
<dbReference type="Proteomes" id="UP000033085">
    <property type="component" value="Chromosome"/>
</dbReference>
<dbReference type="Proteomes" id="UP000282269">
    <property type="component" value="Chromosome"/>
</dbReference>
<organism evidence="6 15">
    <name type="scientific">Saccharolobus solfataricus</name>
    <name type="common">Sulfolobus solfataricus</name>
    <dbReference type="NCBI Taxonomy" id="2287"/>
    <lineage>
        <taxon>Archaea</taxon>
        <taxon>Thermoproteota</taxon>
        <taxon>Thermoprotei</taxon>
        <taxon>Sulfolobales</taxon>
        <taxon>Sulfolobaceae</taxon>
        <taxon>Saccharolobus</taxon>
    </lineage>
</organism>
<reference evidence="18 19" key="2">
    <citation type="journal article" date="2018" name="Proc. Natl. Acad. Sci. U.S.A.">
        <title>Nonmutational mechanism of inheritance in the Archaeon Sulfolobus solfataricus.</title>
        <authorList>
            <person name="Payne S."/>
            <person name="McCarthy S."/>
            <person name="Johnson T."/>
            <person name="North E."/>
            <person name="Blum P."/>
        </authorList>
    </citation>
    <scope>NUCLEOTIDE SEQUENCE [LARGE SCALE GENOMIC DNA]</scope>
    <source>
        <strain evidence="9 18">SARC-H</strain>
        <strain evidence="10 22">SARC-I</strain>
        <strain evidence="12 23">SARC-N</strain>
        <strain evidence="13 24">SARC-O</strain>
        <strain evidence="14 19">SUL120</strain>
        <strain evidence="8 20">SULG</strain>
        <strain evidence="11 21">SULM</strain>
    </source>
</reference>
<name>A0A0E3MGM4_SACSO</name>
<keyword evidence="2" id="KW-0238">DNA-binding</keyword>
<evidence type="ECO:0000313" key="10">
    <source>
        <dbReference type="EMBL" id="AZF74292.1"/>
    </source>
</evidence>
<evidence type="ECO:0000313" key="11">
    <source>
        <dbReference type="EMBL" id="AZF76915.1"/>
    </source>
</evidence>
<dbReference type="Proteomes" id="UP000275843">
    <property type="component" value="Chromosome"/>
</dbReference>
<evidence type="ECO:0000313" key="14">
    <source>
        <dbReference type="EMBL" id="AZF84713.1"/>
    </source>
</evidence>
<dbReference type="GeneID" id="44130396"/>
<dbReference type="PROSITE" id="PS50949">
    <property type="entry name" value="HTH_GNTR"/>
    <property type="match status" value="1"/>
</dbReference>
<dbReference type="Proteomes" id="UP000273443">
    <property type="component" value="Chromosome"/>
</dbReference>
<proteinExistence type="predicted"/>
<dbReference type="Gene3D" id="1.10.10.10">
    <property type="entry name" value="Winged helix-like DNA-binding domain superfamily/Winged helix DNA-binding domain"/>
    <property type="match status" value="1"/>
</dbReference>
<evidence type="ECO:0000313" key="7">
    <source>
        <dbReference type="EMBL" id="AKA79970.1"/>
    </source>
</evidence>
<evidence type="ECO:0000313" key="22">
    <source>
        <dbReference type="Proteomes" id="UP000275843"/>
    </source>
</evidence>
<dbReference type="KEGG" id="ssof:SULC_2443"/>
<evidence type="ECO:0000313" key="15">
    <source>
        <dbReference type="Proteomes" id="UP000033057"/>
    </source>
</evidence>
<dbReference type="AlphaFoldDB" id="A0A0E3MGM4"/>
<dbReference type="Pfam" id="PF00392">
    <property type="entry name" value="GntR"/>
    <property type="match status" value="1"/>
</dbReference>
<dbReference type="KEGG" id="ssol:SULB_2446"/>
<evidence type="ECO:0000313" key="8">
    <source>
        <dbReference type="EMBL" id="AZF69052.1"/>
    </source>
</evidence>
<gene>
    <name evidence="7" type="ORF">SULA_2445</name>
    <name evidence="5" type="ORF">SULB_2446</name>
    <name evidence="6" type="ORF">SULC_2443</name>
    <name evidence="8" type="ORF">SULG_12385</name>
    <name evidence="9" type="ORF">SULH_12385</name>
    <name evidence="10" type="ORF">SULI_12385</name>
    <name evidence="11" type="ORF">SULM_12375</name>
    <name evidence="12" type="ORF">SULN_12375</name>
    <name evidence="13" type="ORF">SULO_12385</name>
    <name evidence="14" type="ORF">SULZ_12385</name>
</gene>
<dbReference type="Proteomes" id="UP000269431">
    <property type="component" value="Chromosome"/>
</dbReference>
<dbReference type="InterPro" id="IPR036390">
    <property type="entry name" value="WH_DNA-bd_sf"/>
</dbReference>
<dbReference type="SMART" id="SM00345">
    <property type="entry name" value="HTH_GNTR"/>
    <property type="match status" value="1"/>
</dbReference>
<evidence type="ECO:0000313" key="5">
    <source>
        <dbReference type="EMBL" id="AKA74582.1"/>
    </source>
</evidence>
<dbReference type="EMBL" id="CP033235">
    <property type="protein sequence ID" value="AZF69052.1"/>
    <property type="molecule type" value="Genomic_DNA"/>
</dbReference>
<evidence type="ECO:0000313" key="9">
    <source>
        <dbReference type="EMBL" id="AZF71672.1"/>
    </source>
</evidence>
<accession>A0A0E3MGM4</accession>
<evidence type="ECO:0000313" key="12">
    <source>
        <dbReference type="EMBL" id="AZF79522.1"/>
    </source>
</evidence>
<dbReference type="InterPro" id="IPR036388">
    <property type="entry name" value="WH-like_DNA-bd_sf"/>
</dbReference>
<dbReference type="GO" id="GO:0003700">
    <property type="term" value="F:DNA-binding transcription factor activity"/>
    <property type="evidence" value="ECO:0007669"/>
    <property type="project" value="InterPro"/>
</dbReference>
<dbReference type="EMBL" id="CP033239">
    <property type="protein sequence ID" value="AZF79522.1"/>
    <property type="molecule type" value="Genomic_DNA"/>
</dbReference>
<evidence type="ECO:0000259" key="4">
    <source>
        <dbReference type="PROSITE" id="PS50949"/>
    </source>
</evidence>
<evidence type="ECO:0000313" key="18">
    <source>
        <dbReference type="Proteomes" id="UP000267993"/>
    </source>
</evidence>
<feature type="domain" description="HTH gntR-type" evidence="4">
    <location>
        <begin position="14"/>
        <end position="82"/>
    </location>
</feature>